<evidence type="ECO:0000256" key="1">
    <source>
        <dbReference type="ARBA" id="ARBA00007613"/>
    </source>
</evidence>
<comment type="subcellular location">
    <subcellularLocation>
        <location evidence="2">Cell membrane</location>
        <topology evidence="2">Lipid-anchor</topology>
    </subcellularLocation>
</comment>
<name>A0A550JKN1_9BACT</name>
<protein>
    <submittedName>
        <fullName evidence="3">AdeC/AdeK/OprM family multidrug efflux complex outer membrane factor</fullName>
    </submittedName>
</protein>
<comment type="similarity">
    <text evidence="1 2">Belongs to the outer membrane factor (OMF) (TC 1.B.17) family.</text>
</comment>
<dbReference type="AlphaFoldDB" id="A0A550JKN1"/>
<dbReference type="PROSITE" id="PS51257">
    <property type="entry name" value="PROKAR_LIPOPROTEIN"/>
    <property type="match status" value="1"/>
</dbReference>
<gene>
    <name evidence="3" type="primary">adeC</name>
    <name evidence="3" type="ORF">FL622_00930</name>
</gene>
<keyword evidence="2" id="KW-0564">Palmitate</keyword>
<keyword evidence="2" id="KW-1134">Transmembrane beta strand</keyword>
<dbReference type="RefSeq" id="WP_092052482.1">
    <property type="nucleotide sequence ID" value="NZ_FOJJ01000001.1"/>
</dbReference>
<dbReference type="Pfam" id="PF02321">
    <property type="entry name" value="OEP"/>
    <property type="match status" value="2"/>
</dbReference>
<evidence type="ECO:0000313" key="4">
    <source>
        <dbReference type="Proteomes" id="UP000317155"/>
    </source>
</evidence>
<evidence type="ECO:0000256" key="2">
    <source>
        <dbReference type="RuleBase" id="RU362097"/>
    </source>
</evidence>
<dbReference type="InterPro" id="IPR010131">
    <property type="entry name" value="MdtP/NodT-like"/>
</dbReference>
<keyword evidence="4" id="KW-1185">Reference proteome</keyword>
<evidence type="ECO:0000313" key="3">
    <source>
        <dbReference type="EMBL" id="TRO83779.1"/>
    </source>
</evidence>
<dbReference type="Gene3D" id="2.20.200.10">
    <property type="entry name" value="Outer membrane efflux proteins (OEP)"/>
    <property type="match status" value="1"/>
</dbReference>
<dbReference type="NCBIfam" id="TIGR01845">
    <property type="entry name" value="outer_NodT"/>
    <property type="match status" value="1"/>
</dbReference>
<comment type="caution">
    <text evidence="3">The sequence shown here is derived from an EMBL/GenBank/DDBJ whole genome shotgun (WGS) entry which is preliminary data.</text>
</comment>
<organism evidence="3 4">
    <name type="scientific">Trichloromonas acetexigens</name>
    <dbReference type="NCBI Taxonomy" id="38815"/>
    <lineage>
        <taxon>Bacteria</taxon>
        <taxon>Pseudomonadati</taxon>
        <taxon>Thermodesulfobacteriota</taxon>
        <taxon>Desulfuromonadia</taxon>
        <taxon>Desulfuromonadales</taxon>
        <taxon>Trichloromonadaceae</taxon>
        <taxon>Trichloromonas</taxon>
    </lineage>
</organism>
<reference evidence="3 4" key="1">
    <citation type="submission" date="2019-07" db="EMBL/GenBank/DDBJ databases">
        <title>Insights of Desulfuromonas acetexigens electromicrobiology.</title>
        <authorList>
            <person name="Katuri K."/>
            <person name="Sapireddy V."/>
            <person name="Shaw D.R."/>
            <person name="Saikaly P."/>
        </authorList>
    </citation>
    <scope>NUCLEOTIDE SEQUENCE [LARGE SCALE GENOMIC DNA]</scope>
    <source>
        <strain evidence="3 4">2873</strain>
    </source>
</reference>
<dbReference type="PANTHER" id="PTHR30203:SF32">
    <property type="entry name" value="CATION EFFLUX SYSTEM PROTEIN CUSC"/>
    <property type="match status" value="1"/>
</dbReference>
<dbReference type="Gene3D" id="1.20.1600.10">
    <property type="entry name" value="Outer membrane efflux proteins (OEP)"/>
    <property type="match status" value="1"/>
</dbReference>
<dbReference type="SUPFAM" id="SSF56954">
    <property type="entry name" value="Outer membrane efflux proteins (OEP)"/>
    <property type="match status" value="1"/>
</dbReference>
<dbReference type="EMBL" id="VJVV01000001">
    <property type="protein sequence ID" value="TRO83779.1"/>
    <property type="molecule type" value="Genomic_DNA"/>
</dbReference>
<dbReference type="GO" id="GO:0015562">
    <property type="term" value="F:efflux transmembrane transporter activity"/>
    <property type="evidence" value="ECO:0007669"/>
    <property type="project" value="InterPro"/>
</dbReference>
<keyword evidence="2" id="KW-0812">Transmembrane</keyword>
<keyword evidence="2" id="KW-0449">Lipoprotein</keyword>
<dbReference type="OrthoDB" id="9783163at2"/>
<accession>A0A550JKN1</accession>
<dbReference type="Proteomes" id="UP000317155">
    <property type="component" value="Unassembled WGS sequence"/>
</dbReference>
<keyword evidence="2" id="KW-0472">Membrane</keyword>
<proteinExistence type="inferred from homology"/>
<dbReference type="GO" id="GO:0005886">
    <property type="term" value="C:plasma membrane"/>
    <property type="evidence" value="ECO:0007669"/>
    <property type="project" value="UniProtKB-SubCell"/>
</dbReference>
<dbReference type="InterPro" id="IPR003423">
    <property type="entry name" value="OMP_efflux"/>
</dbReference>
<dbReference type="PANTHER" id="PTHR30203">
    <property type="entry name" value="OUTER MEMBRANE CATION EFFLUX PROTEIN"/>
    <property type="match status" value="1"/>
</dbReference>
<sequence length="470" mass="51890">MTRATTNLILIMGVFILTAGCASMAPDYKQPELPVAEAWPQGEAYSEATDGPTAAELPWREFFRDERLQQLIELALENNRDLRVAALNIERARAQYRIQRSDLFPDIGAGGSFNRQRQPDITGFGRVMHFEQYGVNLGLASWELDFFGRIRSLKEQALESYFATEEARRAARIALVGDVANAYLNLAADRERQALARETLASHQSTYDLTQRRFELGVASALEVRQAQTSVEGTKVDISRFTSLIAEDENALRLLIGGELPETLLPAAPLKTATALSPLSAGMPSEVMLQRPDILAVEHRLKGANANIGAARAAFYPRISLTTNGGFASTELSDLFTSDARAWAFSPRIDIPIFTAGRLQAQLETAEIDRDILINQYEGAIQTAFREVADTLARRGTIDEQLQAQRALVEATSETYRLSETRFDKGIDSFLQVLDAQRALYGAQQNLINIELADLASQVNLYKVLGGGSK</sequence>